<evidence type="ECO:0000313" key="2">
    <source>
        <dbReference type="EMBL" id="SCL58328.1"/>
    </source>
</evidence>
<proteinExistence type="predicted"/>
<evidence type="ECO:0000313" key="3">
    <source>
        <dbReference type="Proteomes" id="UP000198937"/>
    </source>
</evidence>
<evidence type="ECO:0000256" key="1">
    <source>
        <dbReference type="SAM" id="MobiDB-lite"/>
    </source>
</evidence>
<dbReference type="Proteomes" id="UP000198937">
    <property type="component" value="Unassembled WGS sequence"/>
</dbReference>
<dbReference type="STRING" id="683228.GA0070617_3786"/>
<dbReference type="RefSeq" id="WP_091439997.1">
    <property type="nucleotide sequence ID" value="NZ_BMMJ01000014.1"/>
</dbReference>
<gene>
    <name evidence="2" type="ORF">GA0070617_3786</name>
</gene>
<protein>
    <submittedName>
        <fullName evidence="2">Uncharacterized protein</fullName>
    </submittedName>
</protein>
<dbReference type="EMBL" id="FMIA01000002">
    <property type="protein sequence ID" value="SCL58328.1"/>
    <property type="molecule type" value="Genomic_DNA"/>
</dbReference>
<dbReference type="AlphaFoldDB" id="A0A1C6UWF5"/>
<accession>A0A1C6UWF5</accession>
<sequence length="69" mass="7064">MPQITLQLSLDQTNTVLEALGQLPYVRVYALIEAIGEQAGAQLQPATAPATATSPVTVGVPTTSSEVAA</sequence>
<dbReference type="OrthoDB" id="3403232at2"/>
<name>A0A1C6UWF5_9ACTN</name>
<organism evidence="2 3">
    <name type="scientific">Micromonospora yangpuensis</name>
    <dbReference type="NCBI Taxonomy" id="683228"/>
    <lineage>
        <taxon>Bacteria</taxon>
        <taxon>Bacillati</taxon>
        <taxon>Actinomycetota</taxon>
        <taxon>Actinomycetes</taxon>
        <taxon>Micromonosporales</taxon>
        <taxon>Micromonosporaceae</taxon>
        <taxon>Micromonospora</taxon>
    </lineage>
</organism>
<feature type="region of interest" description="Disordered" evidence="1">
    <location>
        <begin position="46"/>
        <end position="69"/>
    </location>
</feature>
<reference evidence="2 3" key="1">
    <citation type="submission" date="2016-06" db="EMBL/GenBank/DDBJ databases">
        <authorList>
            <person name="Kjaerup R.B."/>
            <person name="Dalgaard T.S."/>
            <person name="Juul-Madsen H.R."/>
        </authorList>
    </citation>
    <scope>NUCLEOTIDE SEQUENCE [LARGE SCALE GENOMIC DNA]</scope>
    <source>
        <strain evidence="2 3">DSM 45577</strain>
    </source>
</reference>
<keyword evidence="3" id="KW-1185">Reference proteome</keyword>